<dbReference type="Proteomes" id="UP001652445">
    <property type="component" value="Unassembled WGS sequence"/>
</dbReference>
<dbReference type="Gene3D" id="3.40.50.300">
    <property type="entry name" value="P-loop containing nucleotide triphosphate hydrolases"/>
    <property type="match status" value="1"/>
</dbReference>
<reference evidence="1 2" key="1">
    <citation type="submission" date="2022-09" db="EMBL/GenBank/DDBJ databases">
        <authorList>
            <person name="Han X.L."/>
            <person name="Wang Q."/>
            <person name="Lu T."/>
        </authorList>
    </citation>
    <scope>NUCLEOTIDE SEQUENCE [LARGE SCALE GENOMIC DNA]</scope>
    <source>
        <strain evidence="1 2">WQ 127069</strain>
    </source>
</reference>
<dbReference type="EMBL" id="JAOQIO010000077">
    <property type="protein sequence ID" value="MCU6794213.1"/>
    <property type="molecule type" value="Genomic_DNA"/>
</dbReference>
<sequence>MSKVHEYNMYHNEQAHYDRKGFFMHSIHSIIGEHSIRFTTWSEQVVSWITGTFYIVQDGTAAEEKSTDLLVHIDEQSGAPFESFDVRVLSDDNYICYKRSDYTVRVNRSHTKASIYVYDDFALKHALLNLYSSFVIYHGWGLLLHASCLEEGDRAYVFAGQSGAGKSTVIKLSSPRLVLSDEVAIIRVQKQDITVFNSPFRSEIKSTERTKRRLGGIFILKPSHQVQRIPFRKPDGIFHLLNHLFYWTTDIKESNKVLMMCKMLADRVPIAQLNFQENDTFWEYIV</sequence>
<accession>A0ABT2UHV0</accession>
<proteinExistence type="predicted"/>
<dbReference type="SUPFAM" id="SSF53795">
    <property type="entry name" value="PEP carboxykinase-like"/>
    <property type="match status" value="1"/>
</dbReference>
<name>A0ABT2UHV0_9BACL</name>
<evidence type="ECO:0000313" key="1">
    <source>
        <dbReference type="EMBL" id="MCU6794213.1"/>
    </source>
</evidence>
<dbReference type="InterPro" id="IPR027417">
    <property type="entry name" value="P-loop_NTPase"/>
</dbReference>
<protein>
    <recommendedName>
        <fullName evidence="3">Aldolase</fullName>
    </recommendedName>
</protein>
<gene>
    <name evidence="1" type="ORF">OB236_19080</name>
</gene>
<organism evidence="1 2">
    <name type="scientific">Paenibacillus baimaensis</name>
    <dbReference type="NCBI Taxonomy" id="2982185"/>
    <lineage>
        <taxon>Bacteria</taxon>
        <taxon>Bacillati</taxon>
        <taxon>Bacillota</taxon>
        <taxon>Bacilli</taxon>
        <taxon>Bacillales</taxon>
        <taxon>Paenibacillaceae</taxon>
        <taxon>Paenibacillus</taxon>
    </lineage>
</organism>
<comment type="caution">
    <text evidence="1">The sequence shown here is derived from an EMBL/GenBank/DDBJ whole genome shotgun (WGS) entry which is preliminary data.</text>
</comment>
<keyword evidence="2" id="KW-1185">Reference proteome</keyword>
<evidence type="ECO:0008006" key="3">
    <source>
        <dbReference type="Google" id="ProtNLM"/>
    </source>
</evidence>
<evidence type="ECO:0000313" key="2">
    <source>
        <dbReference type="Proteomes" id="UP001652445"/>
    </source>
</evidence>